<reference evidence="1" key="1">
    <citation type="submission" date="2021-02" db="EMBL/GenBank/DDBJ databases">
        <authorList>
            <person name="Nowell W R."/>
        </authorList>
    </citation>
    <scope>NUCLEOTIDE SEQUENCE</scope>
</reference>
<dbReference type="EMBL" id="CAJOAX010014401">
    <property type="protein sequence ID" value="CAF4143521.1"/>
    <property type="molecule type" value="Genomic_DNA"/>
</dbReference>
<name>A0A815N9W0_9BILA</name>
<dbReference type="OrthoDB" id="10351324at2759"/>
<dbReference type="EMBL" id="CAJNOO010007993">
    <property type="protein sequence ID" value="CAF1476716.1"/>
    <property type="molecule type" value="Genomic_DNA"/>
</dbReference>
<feature type="non-terminal residue" evidence="1">
    <location>
        <position position="253"/>
    </location>
</feature>
<evidence type="ECO:0000313" key="4">
    <source>
        <dbReference type="Proteomes" id="UP000663889"/>
    </source>
</evidence>
<dbReference type="SUPFAM" id="SSF48452">
    <property type="entry name" value="TPR-like"/>
    <property type="match status" value="1"/>
</dbReference>
<evidence type="ECO:0000313" key="2">
    <source>
        <dbReference type="EMBL" id="CAF1476716.1"/>
    </source>
</evidence>
<dbReference type="Proteomes" id="UP000663889">
    <property type="component" value="Unassembled WGS sequence"/>
</dbReference>
<proteinExistence type="predicted"/>
<gene>
    <name evidence="3" type="ORF">OTI717_LOCUS35861</name>
    <name evidence="2" type="ORF">RFH988_LOCUS37798</name>
    <name evidence="1" type="ORF">SEV965_LOCUS32710</name>
</gene>
<sequence>MIEMNEQNNSQQFVQPVANVTFGSCTEHEPEILFSIGQIFKISSILLNETTEIWTIHLKTLTRNEIEQLHNLTDYYQAKIVGRETFYNGIQSPGMLGPHTITTLVTIGNYYSSILVKNYIKAEFYYQKFLEEELESPDDFDFENRPLFSLNRIRYLYHYAHGYIYQQLANIRYTQRKHLEAFDYNKKALQAYLEIQIDFEQRMLLVPVFNNFAKIYWAHSEDYNQATKFYLYALQINRNDVETFINIGFTQID</sequence>
<evidence type="ECO:0000313" key="1">
    <source>
        <dbReference type="EMBL" id="CAF1430356.1"/>
    </source>
</evidence>
<accession>A0A815N9W0</accession>
<dbReference type="AlphaFoldDB" id="A0A815N9W0"/>
<dbReference type="Proteomes" id="UP000663882">
    <property type="component" value="Unassembled WGS sequence"/>
</dbReference>
<dbReference type="InterPro" id="IPR011990">
    <property type="entry name" value="TPR-like_helical_dom_sf"/>
</dbReference>
<dbReference type="Proteomes" id="UP000663823">
    <property type="component" value="Unassembled WGS sequence"/>
</dbReference>
<dbReference type="Gene3D" id="1.25.40.10">
    <property type="entry name" value="Tetratricopeptide repeat domain"/>
    <property type="match status" value="1"/>
</dbReference>
<evidence type="ECO:0000313" key="3">
    <source>
        <dbReference type="EMBL" id="CAF4143521.1"/>
    </source>
</evidence>
<organism evidence="1 4">
    <name type="scientific">Rotaria sordida</name>
    <dbReference type="NCBI Taxonomy" id="392033"/>
    <lineage>
        <taxon>Eukaryota</taxon>
        <taxon>Metazoa</taxon>
        <taxon>Spiralia</taxon>
        <taxon>Gnathifera</taxon>
        <taxon>Rotifera</taxon>
        <taxon>Eurotatoria</taxon>
        <taxon>Bdelloidea</taxon>
        <taxon>Philodinida</taxon>
        <taxon>Philodinidae</taxon>
        <taxon>Rotaria</taxon>
    </lineage>
</organism>
<evidence type="ECO:0008006" key="5">
    <source>
        <dbReference type="Google" id="ProtNLM"/>
    </source>
</evidence>
<dbReference type="EMBL" id="CAJNOU010004182">
    <property type="protein sequence ID" value="CAF1430356.1"/>
    <property type="molecule type" value="Genomic_DNA"/>
</dbReference>
<protein>
    <recommendedName>
        <fullName evidence="5">Tetratricopeptide repeat protein</fullName>
    </recommendedName>
</protein>
<comment type="caution">
    <text evidence="1">The sequence shown here is derived from an EMBL/GenBank/DDBJ whole genome shotgun (WGS) entry which is preliminary data.</text>
</comment>